<evidence type="ECO:0000313" key="2">
    <source>
        <dbReference type="Proteomes" id="UP000886885"/>
    </source>
</evidence>
<reference evidence="1" key="1">
    <citation type="journal article" date="2020" name="bioRxiv">
        <title>Hybrid origin of Populus tomentosa Carr. identified through genome sequencing and phylogenomic analysis.</title>
        <authorList>
            <person name="An X."/>
            <person name="Gao K."/>
            <person name="Chen Z."/>
            <person name="Li J."/>
            <person name="Yang X."/>
            <person name="Yang X."/>
            <person name="Zhou J."/>
            <person name="Guo T."/>
            <person name="Zhao T."/>
            <person name="Huang S."/>
            <person name="Miao D."/>
            <person name="Khan W.U."/>
            <person name="Rao P."/>
            <person name="Ye M."/>
            <person name="Lei B."/>
            <person name="Liao W."/>
            <person name="Wang J."/>
            <person name="Ji L."/>
            <person name="Li Y."/>
            <person name="Guo B."/>
            <person name="Mustafa N.S."/>
            <person name="Li S."/>
            <person name="Yun Q."/>
            <person name="Keller S.R."/>
            <person name="Mao J."/>
            <person name="Zhang R."/>
            <person name="Strauss S.H."/>
        </authorList>
    </citation>
    <scope>NUCLEOTIDE SEQUENCE</scope>
    <source>
        <strain evidence="1">GM15</strain>
        <tissue evidence="1">Leaf</tissue>
    </source>
</reference>
<dbReference type="OrthoDB" id="1750980at2759"/>
<proteinExistence type="predicted"/>
<sequence>MRLPWILAKPPDDGVNTGQPSSFQEGRISFKDKVLGNRTPLSVKDSGHLLEWNLARIEYDNGNRLLPRIHIDDGLFNDLCYPWHDSFIIKLIAIGNPIRVDMNWYNIECEGLRIICGIYGCYGRLGRACPMENASEVVVPEAEIHVSESQAAEASGTVSSQSIVTDTMKSAGPSKVHGEWTNLPHLRPGIKLKKRRARREDSDGTWASKFLHMMATCNLVDLGYQGLGFTWHCHIHGGRYLAKSLDRALSNLERHITFPEAFVENLCRLYSDHNPIILRFSRKQARAGGGPFKFEEAWTPHPSYQELVSNAWGRSDHNVLQGLQEVRQDSIDFNKNIFGNIFQRKRRLEARLNDNSKLQDEALLFYNNLFRSAEPMRRDNMEGGPLSILSSRGISNLQKLVLCP</sequence>
<keyword evidence="2" id="KW-1185">Reference proteome</keyword>
<evidence type="ECO:0008006" key="3">
    <source>
        <dbReference type="Google" id="ProtNLM"/>
    </source>
</evidence>
<organism evidence="1 2">
    <name type="scientific">Populus tomentosa</name>
    <name type="common">Chinese white poplar</name>
    <dbReference type="NCBI Taxonomy" id="118781"/>
    <lineage>
        <taxon>Eukaryota</taxon>
        <taxon>Viridiplantae</taxon>
        <taxon>Streptophyta</taxon>
        <taxon>Embryophyta</taxon>
        <taxon>Tracheophyta</taxon>
        <taxon>Spermatophyta</taxon>
        <taxon>Magnoliopsida</taxon>
        <taxon>eudicotyledons</taxon>
        <taxon>Gunneridae</taxon>
        <taxon>Pentapetalae</taxon>
        <taxon>rosids</taxon>
        <taxon>fabids</taxon>
        <taxon>Malpighiales</taxon>
        <taxon>Salicaceae</taxon>
        <taxon>Saliceae</taxon>
        <taxon>Populus</taxon>
    </lineage>
</organism>
<dbReference type="PANTHER" id="PTHR33710:SF77">
    <property type="entry name" value="DNASE I-LIKE SUPERFAMILY PROTEIN"/>
    <property type="match status" value="1"/>
</dbReference>
<evidence type="ECO:0000313" key="1">
    <source>
        <dbReference type="EMBL" id="KAG6775237.1"/>
    </source>
</evidence>
<name>A0A8X8D2G5_POPTO</name>
<dbReference type="PANTHER" id="PTHR33710">
    <property type="entry name" value="BNAC02G09200D PROTEIN"/>
    <property type="match status" value="1"/>
</dbReference>
<gene>
    <name evidence="1" type="ORF">POTOM_018679</name>
</gene>
<comment type="caution">
    <text evidence="1">The sequence shown here is derived from an EMBL/GenBank/DDBJ whole genome shotgun (WGS) entry which is preliminary data.</text>
</comment>
<accession>A0A8X8D2G5</accession>
<protein>
    <recommendedName>
        <fullName evidence="3">DUF4283 domain-containing protein</fullName>
    </recommendedName>
</protein>
<dbReference type="EMBL" id="JAAWWB010000009">
    <property type="protein sequence ID" value="KAG6775237.1"/>
    <property type="molecule type" value="Genomic_DNA"/>
</dbReference>
<dbReference type="Proteomes" id="UP000886885">
    <property type="component" value="Chromosome 5A"/>
</dbReference>
<dbReference type="AlphaFoldDB" id="A0A8X8D2G5"/>